<reference evidence="5 6" key="1">
    <citation type="submission" date="2016-03" db="EMBL/GenBank/DDBJ databases">
        <title>Complete genome sequence of Shewanella psychrophila WP2, a deep sea bacterium isolated from west Pacific sediment.</title>
        <authorList>
            <person name="Xu G."/>
            <person name="Jian H."/>
        </authorList>
    </citation>
    <scope>NUCLEOTIDE SEQUENCE [LARGE SCALE GENOMIC DNA]</scope>
    <source>
        <strain evidence="5 6">WP2</strain>
    </source>
</reference>
<feature type="compositionally biased region" description="Low complexity" evidence="3">
    <location>
        <begin position="56"/>
        <end position="71"/>
    </location>
</feature>
<organism evidence="5 6">
    <name type="scientific">Shewanella psychrophila</name>
    <dbReference type="NCBI Taxonomy" id="225848"/>
    <lineage>
        <taxon>Bacteria</taxon>
        <taxon>Pseudomonadati</taxon>
        <taxon>Pseudomonadota</taxon>
        <taxon>Gammaproteobacteria</taxon>
        <taxon>Alteromonadales</taxon>
        <taxon>Shewanellaceae</taxon>
        <taxon>Shewanella</taxon>
    </lineage>
</organism>
<sequence>MLIESKQSSLTIENSERPILSRLLLPLIIAVTALLSACVGGSSSTAKDPIDTTPISSGSSDSTDNSSNNDSVNGEVSRANILLGGVEYQPILDELALPTYWAATSEPSEEMLSVLNTQLAPLSDTFSSQFTLESFALGLKLDPLQSQAYKIDISTSELGQSRVILTLVAVPQDGVLTQPLATAIYIALRQAHQAEGGLLGKLVNHGLALHFIESELKPAHLYQETELTGTALDDAITQAKSAIKNETDNGTGDDAWFNGAEPKDNGVAWKLGYYLVAQHFVRYPGSDAANSFALDPGLFRINLASPITVNHKNEQYVRTGDVANQVGISELTRQASDYIGAYFLEGWNQDKLIALTFDDGPSIYTTQILDLLAQYQIPASFFWMGKNMQSNQAIMARALAEGHTLANHSWNHPHGRSLTSEDLWQTQILKTNELFQSSVGITPRFYRPPYGEITGKQVAFLDDKGIKVILWSVDTRDWNSPLVTVENISDVMINNQHPEVISLMHDAGGNRQNTVDALPGVIDYYHTQGYRFVNLEIMLGISDKR</sequence>
<dbReference type="Gene3D" id="3.20.20.370">
    <property type="entry name" value="Glycoside hydrolase/deacetylase"/>
    <property type="match status" value="1"/>
</dbReference>
<dbReference type="Pfam" id="PF01522">
    <property type="entry name" value="Polysacc_deac_1"/>
    <property type="match status" value="1"/>
</dbReference>
<keyword evidence="5" id="KW-0326">Glycosidase</keyword>
<protein>
    <submittedName>
        <fullName evidence="5">Putative xylanase/chitin deacetylase</fullName>
    </submittedName>
</protein>
<accession>A0A1S6HXQ5</accession>
<feature type="region of interest" description="Disordered" evidence="3">
    <location>
        <begin position="41"/>
        <end position="72"/>
    </location>
</feature>
<proteinExistence type="predicted"/>
<evidence type="ECO:0000259" key="4">
    <source>
        <dbReference type="PROSITE" id="PS51677"/>
    </source>
</evidence>
<dbReference type="PROSITE" id="PS51677">
    <property type="entry name" value="NODB"/>
    <property type="match status" value="1"/>
</dbReference>
<name>A0A1S6HXQ5_9GAMM</name>
<keyword evidence="5" id="KW-0119">Carbohydrate metabolism</keyword>
<dbReference type="PANTHER" id="PTHR10587">
    <property type="entry name" value="GLYCOSYL TRANSFERASE-RELATED"/>
    <property type="match status" value="1"/>
</dbReference>
<evidence type="ECO:0000313" key="5">
    <source>
        <dbReference type="EMBL" id="AQS40340.1"/>
    </source>
</evidence>
<keyword evidence="2 5" id="KW-0378">Hydrolase</keyword>
<keyword evidence="6" id="KW-1185">Reference proteome</keyword>
<feature type="domain" description="NodB homology" evidence="4">
    <location>
        <begin position="351"/>
        <end position="533"/>
    </location>
</feature>
<keyword evidence="5" id="KW-0858">Xylan degradation</keyword>
<keyword evidence="1" id="KW-0479">Metal-binding</keyword>
<dbReference type="GO" id="GO:0045493">
    <property type="term" value="P:xylan catabolic process"/>
    <property type="evidence" value="ECO:0007669"/>
    <property type="project" value="UniProtKB-KW"/>
</dbReference>
<dbReference type="InterPro" id="IPR002509">
    <property type="entry name" value="NODB_dom"/>
</dbReference>
<dbReference type="GO" id="GO:0016020">
    <property type="term" value="C:membrane"/>
    <property type="evidence" value="ECO:0007669"/>
    <property type="project" value="TreeGrafter"/>
</dbReference>
<evidence type="ECO:0000256" key="3">
    <source>
        <dbReference type="SAM" id="MobiDB-lite"/>
    </source>
</evidence>
<dbReference type="Proteomes" id="UP000189545">
    <property type="component" value="Chromosome"/>
</dbReference>
<dbReference type="AlphaFoldDB" id="A0A1S6HXQ5"/>
<dbReference type="CDD" id="cd10917">
    <property type="entry name" value="CE4_NodB_like_6s_7s"/>
    <property type="match status" value="1"/>
</dbReference>
<evidence type="ECO:0000256" key="1">
    <source>
        <dbReference type="ARBA" id="ARBA00022723"/>
    </source>
</evidence>
<dbReference type="PANTHER" id="PTHR10587:SF133">
    <property type="entry name" value="CHITIN DEACETYLASE 1-RELATED"/>
    <property type="match status" value="1"/>
</dbReference>
<dbReference type="InterPro" id="IPR011330">
    <property type="entry name" value="Glyco_hydro/deAcase_b/a-brl"/>
</dbReference>
<dbReference type="STRING" id="225848.Sps_05271"/>
<dbReference type="KEGG" id="spsw:Sps_05271"/>
<dbReference type="SUPFAM" id="SSF88713">
    <property type="entry name" value="Glycoside hydrolase/deacetylase"/>
    <property type="match status" value="1"/>
</dbReference>
<evidence type="ECO:0000313" key="6">
    <source>
        <dbReference type="Proteomes" id="UP000189545"/>
    </source>
</evidence>
<gene>
    <name evidence="5" type="ORF">Sps_05271</name>
</gene>
<dbReference type="InterPro" id="IPR050248">
    <property type="entry name" value="Polysacc_deacetylase_ArnD"/>
</dbReference>
<dbReference type="EMBL" id="CP014782">
    <property type="protein sequence ID" value="AQS40340.1"/>
    <property type="molecule type" value="Genomic_DNA"/>
</dbReference>
<keyword evidence="5" id="KW-0624">Polysaccharide degradation</keyword>
<dbReference type="GO" id="GO:0016810">
    <property type="term" value="F:hydrolase activity, acting on carbon-nitrogen (but not peptide) bonds"/>
    <property type="evidence" value="ECO:0007669"/>
    <property type="project" value="InterPro"/>
</dbReference>
<evidence type="ECO:0000256" key="2">
    <source>
        <dbReference type="ARBA" id="ARBA00022801"/>
    </source>
</evidence>
<dbReference type="GO" id="GO:0046872">
    <property type="term" value="F:metal ion binding"/>
    <property type="evidence" value="ECO:0007669"/>
    <property type="project" value="UniProtKB-KW"/>
</dbReference>
<dbReference type="GO" id="GO:0016798">
    <property type="term" value="F:hydrolase activity, acting on glycosyl bonds"/>
    <property type="evidence" value="ECO:0007669"/>
    <property type="project" value="UniProtKB-KW"/>
</dbReference>